<dbReference type="InterPro" id="IPR001320">
    <property type="entry name" value="Iontro_rcpt_C"/>
</dbReference>
<evidence type="ECO:0000256" key="4">
    <source>
        <dbReference type="ARBA" id="ARBA00022692"/>
    </source>
</evidence>
<dbReference type="Pfam" id="PF00060">
    <property type="entry name" value="Lig_chan"/>
    <property type="match status" value="1"/>
</dbReference>
<feature type="binding site" evidence="17">
    <location>
        <position position="671"/>
    </location>
    <ligand>
        <name>L-glutamate</name>
        <dbReference type="ChEBI" id="CHEBI:29985"/>
    </ligand>
</feature>
<evidence type="ECO:0000256" key="15">
    <source>
        <dbReference type="ARBA" id="ARBA00034104"/>
    </source>
</evidence>
<feature type="domain" description="Ionotropic glutamate receptor C-terminal" evidence="23">
    <location>
        <begin position="412"/>
        <end position="784"/>
    </location>
</feature>
<sequence>MCFIGFYLFLSVFIYTSNGIPDSVRILGLFESENQMEEIAFRYAVDRVNSARHVLPRTRVLGQVERVSLRDSFTASKKVCNFLRYGLVGVFGPSSDTATHIQSLCDAFELPHVETRYDRKRKRYRDDSAVNLYPHPETLSKAYYDLVKSWGWKNVALLYEQGSSLTELQELMKAQDINFHLKELPLEGDVRPLLKEIRKDSISQIVLACSSKRILDILRQANQVGLISTYHSYVLTSLDLQTVDLAEFRDSGVNITGYSIIDPTKSEVANAVSDWVFGELRYGRALDLTEKKLTVSAALIYDAVLLFSKALHDLDRSQDISVRPMNCNSPDQTTYGSALVSYMKLMELDGLTGSIKFDGRGYRTQFSLDIIEYSHTEDFKKIGTWTPSYGTNFTRNYQDVYAQIIEGLQNRTFRVTTILTQPYVMLVPDWEALGLEGNDRFEGFAVELINDISEILKFNYKIHVVEDGNYGSLDANGQWNGMIKELLDQKADVAIGDLSINYDRETAVDFTTPFLNTGISILYKKAQKKPPSLFSFLLPFSVDVWIYMATAYLGVSVLLFILARITPFEWLNPHPCSPNPEELETQFNLLNSLWFAIGSLMQQGCDYLPKAVSLRLVAALWWFFTLIMISSYTANLAAFLTVERMDSPIESAEDLAKQTKIKYGCVGSGSTIAFFRDSKIPTYQRMWSFMESARPSVFNKNTPEGIDRVIKSNGGYAFMTESATIEYQTERNCDLVQIGGNLDSKGYGVALPHGSPFTGAFSSAVLQLLESNKILILKTKWWKEKHGGGRCGKKESKSLSSANELGLANVGGVFVVLLLGLIAASIVGLFEFFWKARKLAGDEVESIKAEMFKELKFALSCSGEDTKPVRKRQRIGDSDSNINRNSVNRSAIWKSNGPNSNNNSNS</sequence>
<feature type="transmembrane region" description="Helical" evidence="21">
    <location>
        <begin position="619"/>
        <end position="640"/>
    </location>
</feature>
<feature type="transmembrane region" description="Helical" evidence="21">
    <location>
        <begin position="806"/>
        <end position="830"/>
    </location>
</feature>
<dbReference type="FunFam" id="3.40.190.10:FF:000001">
    <property type="entry name" value="Glutamate receptor ionotropic, kainate 2"/>
    <property type="match status" value="1"/>
</dbReference>
<evidence type="ECO:0000256" key="17">
    <source>
        <dbReference type="PIRSR" id="PIRSR601508-1"/>
    </source>
</evidence>
<keyword evidence="6 21" id="KW-1133">Transmembrane helix</keyword>
<dbReference type="SUPFAM" id="SSF53850">
    <property type="entry name" value="Periplasmic binding protein-like II"/>
    <property type="match status" value="1"/>
</dbReference>
<dbReference type="SUPFAM" id="SSF53822">
    <property type="entry name" value="Periplasmic binding protein-like I"/>
    <property type="match status" value="1"/>
</dbReference>
<keyword evidence="10" id="KW-0675">Receptor</keyword>
<evidence type="ECO:0000256" key="2">
    <source>
        <dbReference type="ARBA" id="ARBA00022448"/>
    </source>
</evidence>
<feature type="compositionally biased region" description="Polar residues" evidence="20">
    <location>
        <begin position="878"/>
        <end position="889"/>
    </location>
</feature>
<evidence type="ECO:0000313" key="25">
    <source>
        <dbReference type="EMBL" id="KAK2714938.1"/>
    </source>
</evidence>
<accession>A0AA88HPN9</accession>
<dbReference type="GO" id="GO:0008328">
    <property type="term" value="C:ionotropic glutamate receptor complex"/>
    <property type="evidence" value="ECO:0007669"/>
    <property type="project" value="UniProtKB-ARBA"/>
</dbReference>
<keyword evidence="2" id="KW-0813">Transport</keyword>
<dbReference type="GO" id="GO:0045211">
    <property type="term" value="C:postsynaptic membrane"/>
    <property type="evidence" value="ECO:0007669"/>
    <property type="project" value="UniProtKB-SubCell"/>
</dbReference>
<dbReference type="InterPro" id="IPR001508">
    <property type="entry name" value="Iono_Glu_rcpt_met"/>
</dbReference>
<feature type="compositionally biased region" description="Low complexity" evidence="20">
    <location>
        <begin position="895"/>
        <end position="906"/>
    </location>
</feature>
<comment type="subcellular location">
    <subcellularLocation>
        <location evidence="15">Postsynaptic cell membrane</location>
        <topology evidence="15">Multi-pass membrane protein</topology>
    </subcellularLocation>
</comment>
<keyword evidence="5 22" id="KW-0732">Signal</keyword>
<evidence type="ECO:0000256" key="9">
    <source>
        <dbReference type="ARBA" id="ARBA00023136"/>
    </source>
</evidence>
<keyword evidence="26" id="KW-1185">Reference proteome</keyword>
<keyword evidence="4 21" id="KW-0812">Transmembrane</keyword>
<reference evidence="25" key="1">
    <citation type="submission" date="2023-07" db="EMBL/GenBank/DDBJ databases">
        <title>Chromosome-level genome assembly of Artemia franciscana.</title>
        <authorList>
            <person name="Jo E."/>
        </authorList>
    </citation>
    <scope>NUCLEOTIDE SEQUENCE</scope>
    <source>
        <tissue evidence="25">Whole body</tissue>
    </source>
</reference>
<keyword evidence="19" id="KW-1015">Disulfide bond</keyword>
<feature type="transmembrane region" description="Helical" evidence="21">
    <location>
        <begin position="544"/>
        <end position="563"/>
    </location>
</feature>
<organism evidence="25 26">
    <name type="scientific">Artemia franciscana</name>
    <name type="common">Brine shrimp</name>
    <name type="synonym">Artemia sanfranciscana</name>
    <dbReference type="NCBI Taxonomy" id="6661"/>
    <lineage>
        <taxon>Eukaryota</taxon>
        <taxon>Metazoa</taxon>
        <taxon>Ecdysozoa</taxon>
        <taxon>Arthropoda</taxon>
        <taxon>Crustacea</taxon>
        <taxon>Branchiopoda</taxon>
        <taxon>Anostraca</taxon>
        <taxon>Artemiidae</taxon>
        <taxon>Artemia</taxon>
    </lineage>
</organism>
<gene>
    <name evidence="25" type="ORF">QYM36_009816</name>
</gene>
<evidence type="ECO:0000256" key="13">
    <source>
        <dbReference type="ARBA" id="ARBA00023286"/>
    </source>
</evidence>
<dbReference type="Proteomes" id="UP001187531">
    <property type="component" value="Unassembled WGS sequence"/>
</dbReference>
<proteinExistence type="inferred from homology"/>
<feature type="domain" description="Ionotropic glutamate receptor L-glutamate and glycine-binding" evidence="24">
    <location>
        <begin position="422"/>
        <end position="488"/>
    </location>
</feature>
<name>A0AA88HPN9_ARTSF</name>
<protein>
    <recommendedName>
        <fullName evidence="16">Glutamate receptor 1</fullName>
    </recommendedName>
</protein>
<evidence type="ECO:0000256" key="3">
    <source>
        <dbReference type="ARBA" id="ARBA00022475"/>
    </source>
</evidence>
<dbReference type="Pfam" id="PF01094">
    <property type="entry name" value="ANF_receptor"/>
    <property type="match status" value="1"/>
</dbReference>
<comment type="similarity">
    <text evidence="1">Belongs to the glutamate-gated ion channel (TC 1.A.10.1) family.</text>
</comment>
<feature type="binding site" evidence="17">
    <location>
        <position position="504"/>
    </location>
    <ligand>
        <name>L-glutamate</name>
        <dbReference type="ChEBI" id="CHEBI:29985"/>
    </ligand>
</feature>
<dbReference type="FunFam" id="3.40.190.10:FF:000060">
    <property type="entry name" value="Glutamate receptor ionotropic, kainate 1"/>
    <property type="match status" value="1"/>
</dbReference>
<keyword evidence="7" id="KW-0770">Synapse</keyword>
<keyword evidence="3" id="KW-1003">Cell membrane</keyword>
<evidence type="ECO:0000256" key="1">
    <source>
        <dbReference type="ARBA" id="ARBA00008685"/>
    </source>
</evidence>
<evidence type="ECO:0000256" key="14">
    <source>
        <dbReference type="ARBA" id="ARBA00023303"/>
    </source>
</evidence>
<evidence type="ECO:0000256" key="22">
    <source>
        <dbReference type="SAM" id="SignalP"/>
    </source>
</evidence>
<feature type="site" description="Interaction with the cone snail toxin Con-ikot-ikot" evidence="18">
    <location>
        <position position="676"/>
    </location>
</feature>
<dbReference type="GO" id="GO:0004970">
    <property type="term" value="F:glutamate-gated receptor activity"/>
    <property type="evidence" value="ECO:0007669"/>
    <property type="project" value="UniProtKB-ARBA"/>
</dbReference>
<keyword evidence="13" id="KW-1071">Ligand-gated ion channel</keyword>
<evidence type="ECO:0000256" key="10">
    <source>
        <dbReference type="ARBA" id="ARBA00023170"/>
    </source>
</evidence>
<evidence type="ECO:0000256" key="20">
    <source>
        <dbReference type="SAM" id="MobiDB-lite"/>
    </source>
</evidence>
<dbReference type="Pfam" id="PF10613">
    <property type="entry name" value="Lig_chan-Glu_bd"/>
    <property type="match status" value="1"/>
</dbReference>
<keyword evidence="9 21" id="KW-0472">Membrane</keyword>
<dbReference type="SMART" id="SM00918">
    <property type="entry name" value="Lig_chan-Glu_bd"/>
    <property type="match status" value="1"/>
</dbReference>
<evidence type="ECO:0000256" key="19">
    <source>
        <dbReference type="PIRSR" id="PIRSR601508-3"/>
    </source>
</evidence>
<feature type="site" description="Crucial to convey clamshell closure to channel opening" evidence="18">
    <location>
        <position position="649"/>
    </location>
</feature>
<evidence type="ECO:0000259" key="24">
    <source>
        <dbReference type="SMART" id="SM00918"/>
    </source>
</evidence>
<dbReference type="InterPro" id="IPR015683">
    <property type="entry name" value="Ionotropic_Glu_rcpt"/>
</dbReference>
<keyword evidence="14" id="KW-0407">Ion channel</keyword>
<evidence type="ECO:0000256" key="6">
    <source>
        <dbReference type="ARBA" id="ARBA00022989"/>
    </source>
</evidence>
<dbReference type="InterPro" id="IPR001828">
    <property type="entry name" value="ANF_lig-bd_rcpt"/>
</dbReference>
<keyword evidence="12" id="KW-0628">Postsynaptic cell membrane</keyword>
<evidence type="ECO:0000259" key="23">
    <source>
        <dbReference type="SMART" id="SM00079"/>
    </source>
</evidence>
<dbReference type="Gene3D" id="1.10.287.70">
    <property type="match status" value="1"/>
</dbReference>
<feature type="binding site" evidence="17">
    <location>
        <position position="721"/>
    </location>
    <ligand>
        <name>L-glutamate</name>
        <dbReference type="ChEBI" id="CHEBI:29985"/>
    </ligand>
</feature>
<feature type="binding site" evidence="17">
    <location>
        <position position="499"/>
    </location>
    <ligand>
        <name>L-glutamate</name>
        <dbReference type="ChEBI" id="CHEBI:29985"/>
    </ligand>
</feature>
<evidence type="ECO:0000256" key="11">
    <source>
        <dbReference type="ARBA" id="ARBA00023180"/>
    </source>
</evidence>
<keyword evidence="8" id="KW-0406">Ion transport</keyword>
<dbReference type="Gene3D" id="3.40.50.2300">
    <property type="match status" value="2"/>
</dbReference>
<evidence type="ECO:0000256" key="5">
    <source>
        <dbReference type="ARBA" id="ARBA00022729"/>
    </source>
</evidence>
<dbReference type="CDD" id="cd06382">
    <property type="entry name" value="PBP1_iGluR_Kainate"/>
    <property type="match status" value="1"/>
</dbReference>
<evidence type="ECO:0000256" key="8">
    <source>
        <dbReference type="ARBA" id="ARBA00023065"/>
    </source>
</evidence>
<evidence type="ECO:0000256" key="7">
    <source>
        <dbReference type="ARBA" id="ARBA00023018"/>
    </source>
</evidence>
<dbReference type="AlphaFoldDB" id="A0AA88HPN9"/>
<feature type="chain" id="PRO_5041673408" description="Glutamate receptor 1" evidence="22">
    <location>
        <begin position="20"/>
        <end position="906"/>
    </location>
</feature>
<dbReference type="FunFam" id="1.10.287.70:FF:000064">
    <property type="entry name" value="Glutamate receptor ionotropic, kainate"/>
    <property type="match status" value="1"/>
</dbReference>
<evidence type="ECO:0000256" key="16">
    <source>
        <dbReference type="ARBA" id="ARBA00072754"/>
    </source>
</evidence>
<keyword evidence="11" id="KW-0325">Glycoprotein</keyword>
<feature type="binding site" evidence="17">
    <location>
        <position position="670"/>
    </location>
    <ligand>
        <name>L-glutamate</name>
        <dbReference type="ChEBI" id="CHEBI:29985"/>
    </ligand>
</feature>
<feature type="disulfide bond" evidence="19">
    <location>
        <begin position="733"/>
        <end position="791"/>
    </location>
</feature>
<dbReference type="PANTHER" id="PTHR18966">
    <property type="entry name" value="IONOTROPIC GLUTAMATE RECEPTOR"/>
    <property type="match status" value="1"/>
</dbReference>
<dbReference type="InterPro" id="IPR028082">
    <property type="entry name" value="Peripla_BP_I"/>
</dbReference>
<evidence type="ECO:0000256" key="21">
    <source>
        <dbReference type="SAM" id="Phobius"/>
    </source>
</evidence>
<evidence type="ECO:0000256" key="18">
    <source>
        <dbReference type="PIRSR" id="PIRSR601508-2"/>
    </source>
</evidence>
<evidence type="ECO:0000313" key="26">
    <source>
        <dbReference type="Proteomes" id="UP001187531"/>
    </source>
</evidence>
<dbReference type="Gene3D" id="3.40.190.10">
    <property type="entry name" value="Periplasmic binding protein-like II"/>
    <property type="match status" value="2"/>
</dbReference>
<dbReference type="PRINTS" id="PR00177">
    <property type="entry name" value="NMDARECEPTOR"/>
</dbReference>
<comment type="caution">
    <text evidence="25">The sequence shown here is derived from an EMBL/GenBank/DDBJ whole genome shotgun (WGS) entry which is preliminary data.</text>
</comment>
<feature type="signal peptide" evidence="22">
    <location>
        <begin position="1"/>
        <end position="19"/>
    </location>
</feature>
<dbReference type="SMART" id="SM00079">
    <property type="entry name" value="PBPe"/>
    <property type="match status" value="1"/>
</dbReference>
<dbReference type="EMBL" id="JAVRJZ010000012">
    <property type="protein sequence ID" value="KAK2714938.1"/>
    <property type="molecule type" value="Genomic_DNA"/>
</dbReference>
<evidence type="ECO:0000256" key="12">
    <source>
        <dbReference type="ARBA" id="ARBA00023257"/>
    </source>
</evidence>
<dbReference type="InterPro" id="IPR019594">
    <property type="entry name" value="Glu/Gly-bd"/>
</dbReference>
<feature type="region of interest" description="Disordered" evidence="20">
    <location>
        <begin position="865"/>
        <end position="906"/>
    </location>
</feature>